<proteinExistence type="inferred from homology"/>
<dbReference type="Pfam" id="PF11612">
    <property type="entry name" value="T2SSJ"/>
    <property type="match status" value="1"/>
</dbReference>
<dbReference type="AlphaFoldDB" id="A0A4S3MDQ8"/>
<dbReference type="PANTHER" id="PTHR39583:SF2">
    <property type="entry name" value="TYPE II SECRETION SYSTEM PROTEIN J"/>
    <property type="match status" value="1"/>
</dbReference>
<reference evidence="10 11" key="1">
    <citation type="submission" date="2019-04" db="EMBL/GenBank/DDBJ databases">
        <title>Draft genome sequence of Youngimonas vesicularis.</title>
        <authorList>
            <person name="Hameed A."/>
        </authorList>
    </citation>
    <scope>NUCLEOTIDE SEQUENCE [LARGE SCALE GENOMIC DNA]</scope>
    <source>
        <strain evidence="10 11">CC-AMW-E</strain>
    </source>
</reference>
<evidence type="ECO:0000256" key="2">
    <source>
        <dbReference type="ARBA" id="ARBA00011084"/>
    </source>
</evidence>
<evidence type="ECO:0000313" key="11">
    <source>
        <dbReference type="Proteomes" id="UP000306113"/>
    </source>
</evidence>
<name>A0A4S3MDQ8_9RHOB</name>
<dbReference type="PROSITE" id="PS00409">
    <property type="entry name" value="PROKAR_NTER_METHYL"/>
    <property type="match status" value="1"/>
</dbReference>
<dbReference type="PANTHER" id="PTHR39583">
    <property type="entry name" value="TYPE II SECRETION SYSTEM PROTEIN J-RELATED"/>
    <property type="match status" value="1"/>
</dbReference>
<dbReference type="GO" id="GO:0015627">
    <property type="term" value="C:type II protein secretion system complex"/>
    <property type="evidence" value="ECO:0007669"/>
    <property type="project" value="InterPro"/>
</dbReference>
<evidence type="ECO:0000256" key="7">
    <source>
        <dbReference type="ARBA" id="ARBA00022692"/>
    </source>
</evidence>
<dbReference type="EMBL" id="SSMD01000001">
    <property type="protein sequence ID" value="THD76983.1"/>
    <property type="molecule type" value="Genomic_DNA"/>
</dbReference>
<dbReference type="SUPFAM" id="SSF54523">
    <property type="entry name" value="Pili subunits"/>
    <property type="match status" value="1"/>
</dbReference>
<keyword evidence="8" id="KW-1133">Transmembrane helix</keyword>
<comment type="caution">
    <text evidence="10">The sequence shown here is derived from an EMBL/GenBank/DDBJ whole genome shotgun (WGS) entry which is preliminary data.</text>
</comment>
<keyword evidence="6" id="KW-0997">Cell inner membrane</keyword>
<keyword evidence="7" id="KW-0812">Transmembrane</keyword>
<evidence type="ECO:0000256" key="4">
    <source>
        <dbReference type="ARBA" id="ARBA00022475"/>
    </source>
</evidence>
<dbReference type="RefSeq" id="WP_136337926.1">
    <property type="nucleotide sequence ID" value="NZ_SSMD01000001.1"/>
</dbReference>
<keyword evidence="5" id="KW-0488">Methylation</keyword>
<gene>
    <name evidence="10" type="ORF">E7681_02845</name>
</gene>
<dbReference type="OrthoDB" id="7869574at2"/>
<evidence type="ECO:0000256" key="5">
    <source>
        <dbReference type="ARBA" id="ARBA00022481"/>
    </source>
</evidence>
<evidence type="ECO:0000313" key="10">
    <source>
        <dbReference type="EMBL" id="THD76983.1"/>
    </source>
</evidence>
<dbReference type="InterPro" id="IPR010055">
    <property type="entry name" value="T2SS_protein-GspJ"/>
</dbReference>
<evidence type="ECO:0000256" key="6">
    <source>
        <dbReference type="ARBA" id="ARBA00022519"/>
    </source>
</evidence>
<dbReference type="Pfam" id="PF07963">
    <property type="entry name" value="N_methyl"/>
    <property type="match status" value="1"/>
</dbReference>
<dbReference type="InterPro" id="IPR045584">
    <property type="entry name" value="Pilin-like"/>
</dbReference>
<dbReference type="Gene3D" id="3.10.610.10">
    <property type="entry name" value="GSPII I/J protein-like"/>
    <property type="match status" value="1"/>
</dbReference>
<comment type="subcellular location">
    <subcellularLocation>
        <location evidence="1">Cell inner membrane</location>
        <topology evidence="1">Single-pass membrane protein</topology>
    </subcellularLocation>
</comment>
<evidence type="ECO:0000256" key="9">
    <source>
        <dbReference type="ARBA" id="ARBA00023136"/>
    </source>
</evidence>
<keyword evidence="4" id="KW-1003">Cell membrane</keyword>
<dbReference type="NCBIfam" id="TIGR02532">
    <property type="entry name" value="IV_pilin_GFxxxE"/>
    <property type="match status" value="1"/>
</dbReference>
<dbReference type="GO" id="GO:0015628">
    <property type="term" value="P:protein secretion by the type II secretion system"/>
    <property type="evidence" value="ECO:0007669"/>
    <property type="project" value="InterPro"/>
</dbReference>
<accession>A0A4S3MDQ8</accession>
<organism evidence="10 11">
    <name type="scientific">Thalassobius vesicularis</name>
    <dbReference type="NCBI Taxonomy" id="1294297"/>
    <lineage>
        <taxon>Bacteria</taxon>
        <taxon>Pseudomonadati</taxon>
        <taxon>Pseudomonadota</taxon>
        <taxon>Alphaproteobacteria</taxon>
        <taxon>Rhodobacterales</taxon>
        <taxon>Roseobacteraceae</taxon>
        <taxon>Thalassovita</taxon>
    </lineage>
</organism>
<dbReference type="InterPro" id="IPR051621">
    <property type="entry name" value="T2SS_protein_J"/>
</dbReference>
<evidence type="ECO:0000256" key="8">
    <source>
        <dbReference type="ARBA" id="ARBA00022989"/>
    </source>
</evidence>
<protein>
    <recommendedName>
        <fullName evidence="3">Type II secretion system protein J</fullName>
    </recommendedName>
</protein>
<comment type="similarity">
    <text evidence="2">Belongs to the GSP J family.</text>
</comment>
<dbReference type="Proteomes" id="UP000306113">
    <property type="component" value="Unassembled WGS sequence"/>
</dbReference>
<evidence type="ECO:0000256" key="1">
    <source>
        <dbReference type="ARBA" id="ARBA00004377"/>
    </source>
</evidence>
<keyword evidence="11" id="KW-1185">Reference proteome</keyword>
<keyword evidence="9" id="KW-0472">Membrane</keyword>
<dbReference type="GO" id="GO:0005886">
    <property type="term" value="C:plasma membrane"/>
    <property type="evidence" value="ECO:0007669"/>
    <property type="project" value="UniProtKB-SubCell"/>
</dbReference>
<dbReference type="InterPro" id="IPR012902">
    <property type="entry name" value="N_methyl_site"/>
</dbReference>
<evidence type="ECO:0000256" key="3">
    <source>
        <dbReference type="ARBA" id="ARBA00021539"/>
    </source>
</evidence>
<sequence>MTRRTRGLTLIELVAAMAIFALVAVMGAQALSGMIRMRDELVSRSTRAADLERAVSLLRADLAAVVPMQFYPPGVAAPQLAVQQTGNGFAISVVGQPGLDLTEARPMQRVEYRLSRDGRLTRQVWPTLYPARAGMQSPEQLVLDEVSAVKLRSFWPLVGWQDGVRPPSSVVAVQPEATADSDRATGAPEVYSSLLPDAVEVALEVETLGRIPILETLR</sequence>